<organism evidence="1 2">
    <name type="scientific">Escherichia coli</name>
    <dbReference type="NCBI Taxonomy" id="562"/>
    <lineage>
        <taxon>Bacteria</taxon>
        <taxon>Pseudomonadati</taxon>
        <taxon>Pseudomonadota</taxon>
        <taxon>Gammaproteobacteria</taxon>
        <taxon>Enterobacterales</taxon>
        <taxon>Enterobacteriaceae</taxon>
        <taxon>Escherichia</taxon>
    </lineage>
</organism>
<dbReference type="AlphaFoldDB" id="A0A376L5B5"/>
<sequence>MSEAPKKRWYVVQAFSGFEGRVATSLRGAYQITQHGRFVW</sequence>
<dbReference type="SUPFAM" id="SSF82679">
    <property type="entry name" value="N-utilization substance G protein NusG, N-terminal domain"/>
    <property type="match status" value="1"/>
</dbReference>
<reference evidence="1 2" key="1">
    <citation type="submission" date="2018-06" db="EMBL/GenBank/DDBJ databases">
        <authorList>
            <consortium name="Pathogen Informatics"/>
            <person name="Doyle S."/>
        </authorList>
    </citation>
    <scope>NUCLEOTIDE SEQUENCE [LARGE SCALE GENOMIC DNA]</scope>
    <source>
        <strain evidence="1 2">NCTC10418</strain>
    </source>
</reference>
<evidence type="ECO:0000313" key="2">
    <source>
        <dbReference type="Proteomes" id="UP000255460"/>
    </source>
</evidence>
<accession>A0A376L5B5</accession>
<evidence type="ECO:0000313" key="1">
    <source>
        <dbReference type="EMBL" id="STE89420.1"/>
    </source>
</evidence>
<name>A0A376L5B5_ECOLX</name>
<dbReference type="Proteomes" id="UP000255460">
    <property type="component" value="Unassembled WGS sequence"/>
</dbReference>
<dbReference type="InterPro" id="IPR036735">
    <property type="entry name" value="NGN_dom_sf"/>
</dbReference>
<protein>
    <submittedName>
        <fullName evidence="1">Transcription antitermination protein NusG</fullName>
    </submittedName>
</protein>
<proteinExistence type="predicted"/>
<gene>
    <name evidence="1" type="primary">nusG_2</name>
    <name evidence="1" type="ORF">NCTC10418_07155</name>
</gene>
<dbReference type="EMBL" id="UFZQ01000001">
    <property type="protein sequence ID" value="STE89420.1"/>
    <property type="molecule type" value="Genomic_DNA"/>
</dbReference>
<dbReference type="GO" id="GO:0006354">
    <property type="term" value="P:DNA-templated transcription elongation"/>
    <property type="evidence" value="ECO:0007669"/>
    <property type="project" value="InterPro"/>
</dbReference>